<organism evidence="2 3">
    <name type="scientific">Carnegiea gigantea</name>
    <dbReference type="NCBI Taxonomy" id="171969"/>
    <lineage>
        <taxon>Eukaryota</taxon>
        <taxon>Viridiplantae</taxon>
        <taxon>Streptophyta</taxon>
        <taxon>Embryophyta</taxon>
        <taxon>Tracheophyta</taxon>
        <taxon>Spermatophyta</taxon>
        <taxon>Magnoliopsida</taxon>
        <taxon>eudicotyledons</taxon>
        <taxon>Gunneridae</taxon>
        <taxon>Pentapetalae</taxon>
        <taxon>Caryophyllales</taxon>
        <taxon>Cactineae</taxon>
        <taxon>Cactaceae</taxon>
        <taxon>Cactoideae</taxon>
        <taxon>Echinocereeae</taxon>
        <taxon>Carnegiea</taxon>
    </lineage>
</organism>
<evidence type="ECO:0000313" key="3">
    <source>
        <dbReference type="Proteomes" id="UP001153076"/>
    </source>
</evidence>
<dbReference type="EMBL" id="JAKOGI010000272">
    <property type="protein sequence ID" value="KAJ8438047.1"/>
    <property type="molecule type" value="Genomic_DNA"/>
</dbReference>
<evidence type="ECO:0000313" key="2">
    <source>
        <dbReference type="EMBL" id="KAJ8438047.1"/>
    </source>
</evidence>
<protein>
    <submittedName>
        <fullName evidence="2">Uncharacterized protein</fullName>
    </submittedName>
</protein>
<dbReference type="Proteomes" id="UP001153076">
    <property type="component" value="Unassembled WGS sequence"/>
</dbReference>
<name>A0A9Q1K823_9CARY</name>
<keyword evidence="3" id="KW-1185">Reference proteome</keyword>
<feature type="compositionally biased region" description="Basic and acidic residues" evidence="1">
    <location>
        <begin position="148"/>
        <end position="159"/>
    </location>
</feature>
<accession>A0A9Q1K823</accession>
<dbReference type="AlphaFoldDB" id="A0A9Q1K823"/>
<comment type="caution">
    <text evidence="2">The sequence shown here is derived from an EMBL/GenBank/DDBJ whole genome shotgun (WGS) entry which is preliminary data.</text>
</comment>
<gene>
    <name evidence="2" type="ORF">Cgig2_014176</name>
</gene>
<feature type="region of interest" description="Disordered" evidence="1">
    <location>
        <begin position="1"/>
        <end position="24"/>
    </location>
</feature>
<reference evidence="2" key="1">
    <citation type="submission" date="2022-04" db="EMBL/GenBank/DDBJ databases">
        <title>Carnegiea gigantea Genome sequencing and assembly v2.</title>
        <authorList>
            <person name="Copetti D."/>
            <person name="Sanderson M.J."/>
            <person name="Burquez A."/>
            <person name="Wojciechowski M.F."/>
        </authorList>
    </citation>
    <scope>NUCLEOTIDE SEQUENCE</scope>
    <source>
        <strain evidence="2">SGP5-SGP5p</strain>
        <tissue evidence="2">Aerial part</tissue>
    </source>
</reference>
<sequence length="181" mass="19848">MNNSSPTSPLALANSPNGSPNHNDNVPIIAHTTQPRELPLLDGIPPHYHCQPNSARTSPYANALKYGMGRTGSSQIPPPENFVLKFQEKRFRPTLGPRTTKYFGLKPQDSPIMDNRPSIALVEVHTEGSKMAAQGHFDPTGIMLAKSSDMKAQGEESRNTDSLNAMEDDEEEGMDTYENAE</sequence>
<feature type="compositionally biased region" description="Acidic residues" evidence="1">
    <location>
        <begin position="166"/>
        <end position="181"/>
    </location>
</feature>
<feature type="region of interest" description="Disordered" evidence="1">
    <location>
        <begin position="147"/>
        <end position="181"/>
    </location>
</feature>
<proteinExistence type="predicted"/>
<evidence type="ECO:0000256" key="1">
    <source>
        <dbReference type="SAM" id="MobiDB-lite"/>
    </source>
</evidence>